<evidence type="ECO:0000313" key="2">
    <source>
        <dbReference type="EMBL" id="KAB2039511.1"/>
    </source>
</evidence>
<accession>A0A5J5SED7</accession>
<evidence type="ECO:0000256" key="1">
    <source>
        <dbReference type="SAM" id="MobiDB-lite"/>
    </source>
</evidence>
<keyword evidence="3" id="KW-1185">Reference proteome</keyword>
<dbReference type="AlphaFoldDB" id="A0A5J5SED7"/>
<gene>
    <name evidence="2" type="ORF">ES319_D02G015000v1</name>
</gene>
<organism evidence="2 3">
    <name type="scientific">Gossypium barbadense</name>
    <name type="common">Sea Island cotton</name>
    <name type="synonym">Hibiscus barbadensis</name>
    <dbReference type="NCBI Taxonomy" id="3634"/>
    <lineage>
        <taxon>Eukaryota</taxon>
        <taxon>Viridiplantae</taxon>
        <taxon>Streptophyta</taxon>
        <taxon>Embryophyta</taxon>
        <taxon>Tracheophyta</taxon>
        <taxon>Spermatophyta</taxon>
        <taxon>Magnoliopsida</taxon>
        <taxon>eudicotyledons</taxon>
        <taxon>Gunneridae</taxon>
        <taxon>Pentapetalae</taxon>
        <taxon>rosids</taxon>
        <taxon>malvids</taxon>
        <taxon>Malvales</taxon>
        <taxon>Malvaceae</taxon>
        <taxon>Malvoideae</taxon>
        <taxon>Gossypium</taxon>
    </lineage>
</organism>
<dbReference type="Proteomes" id="UP000327439">
    <property type="component" value="Chromosome D02"/>
</dbReference>
<name>A0A5J5SED7_GOSBA</name>
<dbReference type="EMBL" id="CM018216">
    <property type="protein sequence ID" value="KAB2039511.1"/>
    <property type="molecule type" value="Genomic_DNA"/>
</dbReference>
<reference evidence="3" key="1">
    <citation type="journal article" date="2020" name="Nat. Genet.">
        <title>Genomic diversifications of five Gossypium allopolyploid species and their impact on cotton improvement.</title>
        <authorList>
            <person name="Chen Z.J."/>
            <person name="Sreedasyam A."/>
            <person name="Ando A."/>
            <person name="Song Q."/>
            <person name="De Santiago L.M."/>
            <person name="Hulse-Kemp A.M."/>
            <person name="Ding M."/>
            <person name="Ye W."/>
            <person name="Kirkbride R.C."/>
            <person name="Jenkins J."/>
            <person name="Plott C."/>
            <person name="Lovell J."/>
            <person name="Lin Y.M."/>
            <person name="Vaughn R."/>
            <person name="Liu B."/>
            <person name="Simpson S."/>
            <person name="Scheffler B.E."/>
            <person name="Wen L."/>
            <person name="Saski C.A."/>
            <person name="Grover C.E."/>
            <person name="Hu G."/>
            <person name="Conover J.L."/>
            <person name="Carlson J.W."/>
            <person name="Shu S."/>
            <person name="Boston L.B."/>
            <person name="Williams M."/>
            <person name="Peterson D.G."/>
            <person name="McGee K."/>
            <person name="Jones D.C."/>
            <person name="Wendel J.F."/>
            <person name="Stelly D.M."/>
            <person name="Grimwood J."/>
            <person name="Schmutz J."/>
        </authorList>
    </citation>
    <scope>NUCLEOTIDE SEQUENCE [LARGE SCALE GENOMIC DNA]</scope>
    <source>
        <strain evidence="3">cv. 3-79</strain>
    </source>
</reference>
<proteinExistence type="predicted"/>
<feature type="region of interest" description="Disordered" evidence="1">
    <location>
        <begin position="1"/>
        <end position="41"/>
    </location>
</feature>
<evidence type="ECO:0000313" key="3">
    <source>
        <dbReference type="Proteomes" id="UP000327439"/>
    </source>
</evidence>
<feature type="region of interest" description="Disordered" evidence="1">
    <location>
        <begin position="64"/>
        <end position="86"/>
    </location>
</feature>
<feature type="compositionally biased region" description="Polar residues" evidence="1">
    <location>
        <begin position="1"/>
        <end position="11"/>
    </location>
</feature>
<sequence>MQMLSKASSAMASFPCSRAHLPGPKKETKEPIPADPPTPPFTCWPPHVPSLLTCSTALPLAHHPTCLQRRKSRKAQWQTEKKKKED</sequence>
<protein>
    <submittedName>
        <fullName evidence="2">Uncharacterized protein</fullName>
    </submittedName>
</protein>